<dbReference type="eggNOG" id="KOG2533">
    <property type="taxonomic scope" value="Eukaryota"/>
</dbReference>
<dbReference type="InterPro" id="IPR036259">
    <property type="entry name" value="MFS_trans_sf"/>
</dbReference>
<feature type="transmembrane region" description="Helical" evidence="7">
    <location>
        <begin position="157"/>
        <end position="178"/>
    </location>
</feature>
<protein>
    <submittedName>
        <fullName evidence="9">Major facilitator superfamily MFS_1</fullName>
    </submittedName>
</protein>
<feature type="transmembrane region" description="Helical" evidence="7">
    <location>
        <begin position="190"/>
        <end position="213"/>
    </location>
</feature>
<gene>
    <name evidence="9" type="ORF">OAory_01105480</name>
</gene>
<feature type="compositionally biased region" description="Basic residues" evidence="6">
    <location>
        <begin position="531"/>
        <end position="544"/>
    </location>
</feature>
<organism evidence="9 10">
    <name type="scientific">Aspergillus oryzae</name>
    <name type="common">Yellow koji mold</name>
    <dbReference type="NCBI Taxonomy" id="5062"/>
    <lineage>
        <taxon>Eukaryota</taxon>
        <taxon>Fungi</taxon>
        <taxon>Dikarya</taxon>
        <taxon>Ascomycota</taxon>
        <taxon>Pezizomycotina</taxon>
        <taxon>Eurotiomycetes</taxon>
        <taxon>Eurotiomycetidae</taxon>
        <taxon>Eurotiales</taxon>
        <taxon>Aspergillaceae</taxon>
        <taxon>Aspergillus</taxon>
        <taxon>Aspergillus subgen. Circumdati</taxon>
    </lineage>
</organism>
<evidence type="ECO:0000313" key="10">
    <source>
        <dbReference type="Proteomes" id="UP000190312"/>
    </source>
</evidence>
<feature type="transmembrane region" description="Helical" evidence="7">
    <location>
        <begin position="418"/>
        <end position="438"/>
    </location>
</feature>
<feature type="domain" description="Major facilitator superfamily (MFS) profile" evidence="8">
    <location>
        <begin position="31"/>
        <end position="443"/>
    </location>
</feature>
<feature type="transmembrane region" description="Helical" evidence="7">
    <location>
        <begin position="257"/>
        <end position="277"/>
    </location>
</feature>
<evidence type="ECO:0000256" key="1">
    <source>
        <dbReference type="ARBA" id="ARBA00004141"/>
    </source>
</evidence>
<accession>A0A1S9DJL1</accession>
<comment type="subcellular location">
    <subcellularLocation>
        <location evidence="1">Membrane</location>
        <topology evidence="1">Multi-pass membrane protein</topology>
    </subcellularLocation>
</comment>
<dbReference type="InterPro" id="IPR011701">
    <property type="entry name" value="MFS"/>
</dbReference>
<dbReference type="SUPFAM" id="SSF103473">
    <property type="entry name" value="MFS general substrate transporter"/>
    <property type="match status" value="1"/>
</dbReference>
<comment type="caution">
    <text evidence="9">The sequence shown here is derived from an EMBL/GenBank/DDBJ whole genome shotgun (WGS) entry which is preliminary data.</text>
</comment>
<evidence type="ECO:0000256" key="3">
    <source>
        <dbReference type="ARBA" id="ARBA00022692"/>
    </source>
</evidence>
<sequence>MVRPTLNRIATILWGREPKDRALLAKLDLTLLPYFSLIWFLFGVTRASYSSAYISGMREALNFQGKDYNYMNTAYLVVYAVCQIPGTSLLTVVRPKYVFVAANLTWSVLTLITYKMTQAWQVILLNAIEGGFSAIAYVGAHFILGSWYRKSELGTRAAVFCCFGHVGSMAGGWIQAGLLKALAGHGGLPAWRWIFIIVSVMTIPVALFGWFFIPDLPAHRAAWYLNEAEKEHAAHRLGQTSKQTWDRTVLKRVLLSWQFYLLPLIFMLYSLCVQSLSNNVMALWMSSRGYTTIQQNNYPTGIYATAILGTILYSTISDRLQSRWECSLLIGLTFIIGSAILVANPAADAGHFFAFYLLGTTYAPQALWYSWMADVTGHDLQLRAITTGFMNSFDFAFVTWWPLVFYPVTDAPHFEKGYVASLVTGSLTIPFIGLVAYLDRRDTARGVIGRVGPRVVVEDSVVDDGDQVRYEREIEDGDDHPDDPIPTTEVTVARQGGGLLMVVDKKWEVVQIAMLCDAPKKGKVDTQRSGQAKKRHGRECSRNTHRRRLLRGEVKRPGRILNQMQLRRSSAHGNEGPRDQVFIVIGRRRLIGFWMGGWYERLPL</sequence>
<evidence type="ECO:0000256" key="4">
    <source>
        <dbReference type="ARBA" id="ARBA00022989"/>
    </source>
</evidence>
<feature type="transmembrane region" description="Helical" evidence="7">
    <location>
        <begin position="69"/>
        <end position="90"/>
    </location>
</feature>
<dbReference type="VEuPathDB" id="FungiDB:AO090001000360"/>
<keyword evidence="3 7" id="KW-0812">Transmembrane</keyword>
<evidence type="ECO:0000259" key="8">
    <source>
        <dbReference type="PROSITE" id="PS50850"/>
    </source>
</evidence>
<proteinExistence type="predicted"/>
<reference evidence="9 10" key="1">
    <citation type="submission" date="2016-10" db="EMBL/GenBank/DDBJ databases">
        <title>Genome sequencing of Aspergillus oryzae BCC7051.</title>
        <authorList>
            <person name="Thammarongtham C."/>
            <person name="Vorapreeda T."/>
            <person name="Nookaew I."/>
            <person name="Srisuk T."/>
            <person name="Land M."/>
            <person name="Jeennor S."/>
            <person name="Laoteng K."/>
        </authorList>
    </citation>
    <scope>NUCLEOTIDE SEQUENCE [LARGE SCALE GENOMIC DNA]</scope>
    <source>
        <strain evidence="9 10">BCC7051</strain>
    </source>
</reference>
<dbReference type="Pfam" id="PF07690">
    <property type="entry name" value="MFS_1"/>
    <property type="match status" value="1"/>
</dbReference>
<feature type="transmembrane region" description="Helical" evidence="7">
    <location>
        <begin position="297"/>
        <end position="316"/>
    </location>
</feature>
<dbReference type="GO" id="GO:0015233">
    <property type="term" value="F:pantothenate transmembrane transporter activity"/>
    <property type="evidence" value="ECO:0007669"/>
    <property type="project" value="TreeGrafter"/>
</dbReference>
<dbReference type="PANTHER" id="PTHR43791">
    <property type="entry name" value="PERMEASE-RELATED"/>
    <property type="match status" value="1"/>
</dbReference>
<feature type="transmembrane region" description="Helical" evidence="7">
    <location>
        <begin position="97"/>
        <end position="114"/>
    </location>
</feature>
<dbReference type="OrthoDB" id="3639251at2759"/>
<dbReference type="InterPro" id="IPR020846">
    <property type="entry name" value="MFS_dom"/>
</dbReference>
<name>A0A1S9DJL1_ASPOZ</name>
<evidence type="ECO:0000256" key="7">
    <source>
        <dbReference type="SAM" id="Phobius"/>
    </source>
</evidence>
<dbReference type="GO" id="GO:0005886">
    <property type="term" value="C:plasma membrane"/>
    <property type="evidence" value="ECO:0007669"/>
    <property type="project" value="TreeGrafter"/>
</dbReference>
<feature type="transmembrane region" description="Helical" evidence="7">
    <location>
        <begin position="353"/>
        <end position="372"/>
    </location>
</feature>
<dbReference type="PROSITE" id="PS50850">
    <property type="entry name" value="MFS"/>
    <property type="match status" value="1"/>
</dbReference>
<dbReference type="PANTHER" id="PTHR43791:SF4">
    <property type="entry name" value="PANTOTHENATE TRANSPORTER FEN2"/>
    <property type="match status" value="1"/>
</dbReference>
<dbReference type="Proteomes" id="UP000190312">
    <property type="component" value="Unassembled WGS sequence"/>
</dbReference>
<evidence type="ECO:0000256" key="5">
    <source>
        <dbReference type="ARBA" id="ARBA00023136"/>
    </source>
</evidence>
<feature type="transmembrane region" description="Helical" evidence="7">
    <location>
        <begin position="120"/>
        <end position="145"/>
    </location>
</feature>
<dbReference type="Gene3D" id="1.20.1250.20">
    <property type="entry name" value="MFS general substrate transporter like domains"/>
    <property type="match status" value="1"/>
</dbReference>
<evidence type="ECO:0000256" key="2">
    <source>
        <dbReference type="ARBA" id="ARBA00022448"/>
    </source>
</evidence>
<keyword evidence="2" id="KW-0813">Transport</keyword>
<keyword evidence="4 7" id="KW-1133">Transmembrane helix</keyword>
<dbReference type="AlphaFoldDB" id="A0A1S9DJL1"/>
<evidence type="ECO:0000313" key="9">
    <source>
        <dbReference type="EMBL" id="OOO09252.1"/>
    </source>
</evidence>
<feature type="region of interest" description="Disordered" evidence="6">
    <location>
        <begin position="522"/>
        <end position="544"/>
    </location>
</feature>
<feature type="transmembrane region" description="Helical" evidence="7">
    <location>
        <begin position="328"/>
        <end position="347"/>
    </location>
</feature>
<feature type="transmembrane region" description="Helical" evidence="7">
    <location>
        <begin position="29"/>
        <end position="49"/>
    </location>
</feature>
<dbReference type="GO" id="GO:0098717">
    <property type="term" value="P:pantothenate import across plasma membrane"/>
    <property type="evidence" value="ECO:0007669"/>
    <property type="project" value="TreeGrafter"/>
</dbReference>
<dbReference type="FunFam" id="1.20.1250.20:FF:000386">
    <property type="entry name" value="MFS general substrate transporter"/>
    <property type="match status" value="1"/>
</dbReference>
<evidence type="ECO:0000256" key="6">
    <source>
        <dbReference type="SAM" id="MobiDB-lite"/>
    </source>
</evidence>
<keyword evidence="5 7" id="KW-0472">Membrane</keyword>
<feature type="transmembrane region" description="Helical" evidence="7">
    <location>
        <begin position="384"/>
        <end position="406"/>
    </location>
</feature>
<dbReference type="EMBL" id="MKZY01000005">
    <property type="protein sequence ID" value="OOO09252.1"/>
    <property type="molecule type" value="Genomic_DNA"/>
</dbReference>